<dbReference type="STRING" id="6216.A0A0R3SHP9"/>
<dbReference type="WBParaSite" id="HDID_0000446401-mRNA-1">
    <property type="protein sequence ID" value="HDID_0000446401-mRNA-1"/>
    <property type="gene ID" value="HDID_0000446401"/>
</dbReference>
<organism evidence="8">
    <name type="scientific">Hymenolepis diminuta</name>
    <name type="common">Rat tapeworm</name>
    <dbReference type="NCBI Taxonomy" id="6216"/>
    <lineage>
        <taxon>Eukaryota</taxon>
        <taxon>Metazoa</taxon>
        <taxon>Spiralia</taxon>
        <taxon>Lophotrochozoa</taxon>
        <taxon>Platyhelminthes</taxon>
        <taxon>Cestoda</taxon>
        <taxon>Eucestoda</taxon>
        <taxon>Cyclophyllidea</taxon>
        <taxon>Hymenolepididae</taxon>
        <taxon>Hymenolepis</taxon>
    </lineage>
</organism>
<reference evidence="6 7" key="2">
    <citation type="submission" date="2018-11" db="EMBL/GenBank/DDBJ databases">
        <authorList>
            <consortium name="Pathogen Informatics"/>
        </authorList>
    </citation>
    <scope>NUCLEOTIDE SEQUENCE [LARGE SCALE GENOMIC DNA]</scope>
</reference>
<evidence type="ECO:0000256" key="1">
    <source>
        <dbReference type="ARBA" id="ARBA00006484"/>
    </source>
</evidence>
<dbReference type="AlphaFoldDB" id="A0A0R3SHP9"/>
<evidence type="ECO:0000256" key="3">
    <source>
        <dbReference type="ARBA" id="ARBA00023002"/>
    </source>
</evidence>
<evidence type="ECO:0000256" key="4">
    <source>
        <dbReference type="ARBA" id="ARBA00026118"/>
    </source>
</evidence>
<dbReference type="OrthoDB" id="7289984at2759"/>
<reference evidence="8" key="1">
    <citation type="submission" date="2017-02" db="UniProtKB">
        <authorList>
            <consortium name="WormBaseParasite"/>
        </authorList>
    </citation>
    <scope>IDENTIFICATION</scope>
</reference>
<dbReference type="Pfam" id="PF00106">
    <property type="entry name" value="adh_short"/>
    <property type="match status" value="2"/>
</dbReference>
<keyword evidence="2" id="KW-0521">NADP</keyword>
<dbReference type="InterPro" id="IPR036291">
    <property type="entry name" value="NAD(P)-bd_dom_sf"/>
</dbReference>
<dbReference type="PANTHER" id="PTHR43963">
    <property type="entry name" value="CARBONYL REDUCTASE 1-RELATED"/>
    <property type="match status" value="1"/>
</dbReference>
<dbReference type="PRINTS" id="PR00080">
    <property type="entry name" value="SDRFAMILY"/>
</dbReference>
<dbReference type="PRINTS" id="PR00081">
    <property type="entry name" value="GDHRDH"/>
</dbReference>
<keyword evidence="3" id="KW-0560">Oxidoreductase</keyword>
<sequence>MFCCIHKQYSGIYNYVQVTGSNKGVGKGVVELLAKNLNPKEWHVYLTARNVQLGEEAVKCFRDQGIEVKFHQLNICDKDSRHALVEFIKKRYPDGLDILVNNAGIAYKMDSTAPFGEQARVTIATNYTANVDMCLDFLPIMAKNARLVNVASLMAERSFNALTEGVALKFLEASTLKELDDLMNKFVKYAETGDHQKKGFSNSAYGMSKVGLWRATEILAAQYKSDPRHILINSCCPGYVSTDMTGHKGEKTILEGADTPFYLATLPEDATEPYGKFISDRKVVKVDARFK</sequence>
<dbReference type="PANTHER" id="PTHR43963:SF6">
    <property type="entry name" value="CHAIN DEHYDROGENASE FAMILY PROTEIN, PUTATIVE (AFU_ORTHOLOGUE AFUA_3G15350)-RELATED"/>
    <property type="match status" value="1"/>
</dbReference>
<evidence type="ECO:0000313" key="8">
    <source>
        <dbReference type="WBParaSite" id="HDID_0000446401-mRNA-1"/>
    </source>
</evidence>
<evidence type="ECO:0000313" key="6">
    <source>
        <dbReference type="EMBL" id="VDL49651.1"/>
    </source>
</evidence>
<accession>A0A0R3SHP9</accession>
<dbReference type="GO" id="GO:0004090">
    <property type="term" value="F:carbonyl reductase (NADPH) activity"/>
    <property type="evidence" value="ECO:0007669"/>
    <property type="project" value="UniProtKB-EC"/>
</dbReference>
<protein>
    <recommendedName>
        <fullName evidence="4">carbonyl reductase (NADPH)</fullName>
        <ecNumber evidence="4">1.1.1.184</ecNumber>
    </recommendedName>
</protein>
<comment type="similarity">
    <text evidence="1 5">Belongs to the short-chain dehydrogenases/reductases (SDR) family.</text>
</comment>
<dbReference type="SUPFAM" id="SSF51735">
    <property type="entry name" value="NAD(P)-binding Rossmann-fold domains"/>
    <property type="match status" value="1"/>
</dbReference>
<evidence type="ECO:0000256" key="2">
    <source>
        <dbReference type="ARBA" id="ARBA00022857"/>
    </source>
</evidence>
<dbReference type="InterPro" id="IPR045313">
    <property type="entry name" value="CBR1-like"/>
</dbReference>
<gene>
    <name evidence="6" type="ORF">HDID_LOCUS4462</name>
</gene>
<evidence type="ECO:0000313" key="7">
    <source>
        <dbReference type="Proteomes" id="UP000274504"/>
    </source>
</evidence>
<evidence type="ECO:0000256" key="5">
    <source>
        <dbReference type="RuleBase" id="RU000363"/>
    </source>
</evidence>
<name>A0A0R3SHP9_HYMDI</name>
<dbReference type="EMBL" id="UYSG01001723">
    <property type="protein sequence ID" value="VDL49651.1"/>
    <property type="molecule type" value="Genomic_DNA"/>
</dbReference>
<dbReference type="Proteomes" id="UP000274504">
    <property type="component" value="Unassembled WGS sequence"/>
</dbReference>
<proteinExistence type="inferred from homology"/>
<dbReference type="InterPro" id="IPR002347">
    <property type="entry name" value="SDR_fam"/>
</dbReference>
<dbReference type="EC" id="1.1.1.184" evidence="4"/>
<dbReference type="Gene3D" id="3.40.50.720">
    <property type="entry name" value="NAD(P)-binding Rossmann-like Domain"/>
    <property type="match status" value="1"/>
</dbReference>
<dbReference type="CDD" id="cd05324">
    <property type="entry name" value="carb_red_PTCR-like_SDR_c"/>
    <property type="match status" value="1"/>
</dbReference>